<feature type="transmembrane region" description="Helical" evidence="6">
    <location>
        <begin position="188"/>
        <end position="208"/>
    </location>
</feature>
<reference evidence="9" key="1">
    <citation type="journal article" date="2019" name="Int. J. Syst. Evol. Microbiol.">
        <title>The Global Catalogue of Microorganisms (GCM) 10K type strain sequencing project: providing services to taxonomists for standard genome sequencing and annotation.</title>
        <authorList>
            <consortium name="The Broad Institute Genomics Platform"/>
            <consortium name="The Broad Institute Genome Sequencing Center for Infectious Disease"/>
            <person name="Wu L."/>
            <person name="Ma J."/>
        </authorList>
    </citation>
    <scope>NUCLEOTIDE SEQUENCE [LARGE SCALE GENOMIC DNA]</scope>
    <source>
        <strain evidence="9">KCTC 32239</strain>
    </source>
</reference>
<dbReference type="PANTHER" id="PTHR43531">
    <property type="entry name" value="PROTEIN ICFG"/>
    <property type="match status" value="1"/>
</dbReference>
<feature type="coiled-coil region" evidence="5">
    <location>
        <begin position="474"/>
        <end position="501"/>
    </location>
</feature>
<dbReference type="SMART" id="SM00283">
    <property type="entry name" value="MA"/>
    <property type="match status" value="1"/>
</dbReference>
<dbReference type="InterPro" id="IPR004090">
    <property type="entry name" value="Chemotax_Me-accpt_rcpt"/>
</dbReference>
<evidence type="ECO:0000256" key="6">
    <source>
        <dbReference type="SAM" id="Phobius"/>
    </source>
</evidence>
<organism evidence="8 9">
    <name type="scientific">Cellvibrio zantedeschiae</name>
    <dbReference type="NCBI Taxonomy" id="1237077"/>
    <lineage>
        <taxon>Bacteria</taxon>
        <taxon>Pseudomonadati</taxon>
        <taxon>Pseudomonadota</taxon>
        <taxon>Gammaproteobacteria</taxon>
        <taxon>Cellvibrionales</taxon>
        <taxon>Cellvibrionaceae</taxon>
        <taxon>Cellvibrio</taxon>
    </lineage>
</organism>
<sequence length="504" mass="54619">MLNNMRVAMRLAILAGTLIALMLVIGIMGISGMRDANLGMQTVYNDRVVPMQQLKDVIDDYALILVDTPQKSAKNIITIQEAQRITAEIHPHATQLWQAYLATELVDEEVALIKEATPLLKKADEQLSNLQNWYTNKDTVSINNFTQSGIYPIFDPLNDVFSRLNKLQAKVAKHEFELSVKRYEQTRLINISMILLSLLVATVLGFAITRSLLLQLGGEPNYTADIISRVANGDLAVRAQLRSKDQSSILFAINQMIVKLSSIITDVRSTADSLSSASEEVSATAQSLSQAATEQAASVEETSASMEEISASISQNNDNAKITDSIATQSAKEAARGGDAVTHTVEAMQKIAEKISVIDDIAYQTNLLALNAAIEAGRAGEHGRGFAVVASEVRKLAGRSQTAAKEIGELANSSVKQAVDAGSLLNAMVPSIRKTADLVQEISAASHEQSMGANQITTAISQISIATQQNSTAAEELYSTAEELSHQAMQLQEMMEFFKLAHNR</sequence>
<evidence type="ECO:0000256" key="3">
    <source>
        <dbReference type="ARBA" id="ARBA00029447"/>
    </source>
</evidence>
<dbReference type="EMBL" id="BMYZ01000001">
    <property type="protein sequence ID" value="GGY62103.1"/>
    <property type="molecule type" value="Genomic_DNA"/>
</dbReference>
<dbReference type="PRINTS" id="PR00260">
    <property type="entry name" value="CHEMTRNSDUCR"/>
</dbReference>
<keyword evidence="6" id="KW-0812">Transmembrane</keyword>
<dbReference type="Pfam" id="PF00015">
    <property type="entry name" value="MCPsignal"/>
    <property type="match status" value="1"/>
</dbReference>
<keyword evidence="5" id="KW-0175">Coiled coil</keyword>
<comment type="similarity">
    <text evidence="3">Belongs to the methyl-accepting chemotaxis (MCP) protein family.</text>
</comment>
<evidence type="ECO:0000256" key="5">
    <source>
        <dbReference type="SAM" id="Coils"/>
    </source>
</evidence>
<accession>A0ABQ3APN4</accession>
<feature type="domain" description="Methyl-accepting transducer" evidence="7">
    <location>
        <begin position="270"/>
        <end position="485"/>
    </location>
</feature>
<evidence type="ECO:0000256" key="2">
    <source>
        <dbReference type="ARBA" id="ARBA00023224"/>
    </source>
</evidence>
<dbReference type="Pfam" id="PF12729">
    <property type="entry name" value="4HB_MCP_1"/>
    <property type="match status" value="1"/>
</dbReference>
<dbReference type="Gene3D" id="1.10.287.950">
    <property type="entry name" value="Methyl-accepting chemotaxis protein"/>
    <property type="match status" value="1"/>
</dbReference>
<keyword evidence="2 4" id="KW-0807">Transducer</keyword>
<dbReference type="SUPFAM" id="SSF58104">
    <property type="entry name" value="Methyl-accepting chemotaxis protein (MCP) signaling domain"/>
    <property type="match status" value="1"/>
</dbReference>
<comment type="caution">
    <text evidence="8">The sequence shown here is derived from an EMBL/GenBank/DDBJ whole genome shotgun (WGS) entry which is preliminary data.</text>
</comment>
<dbReference type="InterPro" id="IPR024478">
    <property type="entry name" value="HlyB_4HB_MCP"/>
</dbReference>
<keyword evidence="1" id="KW-0145">Chemotaxis</keyword>
<name>A0ABQ3APN4_9GAMM</name>
<feature type="transmembrane region" description="Helical" evidence="6">
    <location>
        <begin position="12"/>
        <end position="30"/>
    </location>
</feature>
<dbReference type="PANTHER" id="PTHR43531:SF11">
    <property type="entry name" value="METHYL-ACCEPTING CHEMOTAXIS PROTEIN 3"/>
    <property type="match status" value="1"/>
</dbReference>
<evidence type="ECO:0000256" key="1">
    <source>
        <dbReference type="ARBA" id="ARBA00022500"/>
    </source>
</evidence>
<keyword evidence="6" id="KW-1133">Transmembrane helix</keyword>
<keyword evidence="9" id="KW-1185">Reference proteome</keyword>
<dbReference type="InterPro" id="IPR051310">
    <property type="entry name" value="MCP_chemotaxis"/>
</dbReference>
<evidence type="ECO:0000313" key="9">
    <source>
        <dbReference type="Proteomes" id="UP000619761"/>
    </source>
</evidence>
<dbReference type="PROSITE" id="PS50111">
    <property type="entry name" value="CHEMOTAXIS_TRANSDUC_2"/>
    <property type="match status" value="1"/>
</dbReference>
<keyword evidence="6" id="KW-0472">Membrane</keyword>
<dbReference type="RefSeq" id="WP_189415217.1">
    <property type="nucleotide sequence ID" value="NZ_BMYZ01000001.1"/>
</dbReference>
<evidence type="ECO:0000259" key="7">
    <source>
        <dbReference type="PROSITE" id="PS50111"/>
    </source>
</evidence>
<proteinExistence type="inferred from homology"/>
<evidence type="ECO:0000313" key="8">
    <source>
        <dbReference type="EMBL" id="GGY62103.1"/>
    </source>
</evidence>
<dbReference type="Proteomes" id="UP000619761">
    <property type="component" value="Unassembled WGS sequence"/>
</dbReference>
<evidence type="ECO:0000256" key="4">
    <source>
        <dbReference type="PROSITE-ProRule" id="PRU00284"/>
    </source>
</evidence>
<gene>
    <name evidence="8" type="primary">mcp</name>
    <name evidence="8" type="ORF">GCM10011613_01950</name>
</gene>
<dbReference type="InterPro" id="IPR004089">
    <property type="entry name" value="MCPsignal_dom"/>
</dbReference>
<protein>
    <submittedName>
        <fullName evidence="8">Methyl-accepting chemotaxis protein</fullName>
    </submittedName>
</protein>